<proteinExistence type="predicted"/>
<reference evidence="3" key="3">
    <citation type="submission" date="2018-05" db="EMBL/GenBank/DDBJ databases">
        <title>OgluRS3 (Oryza glumaepatula Reference Sequence Version 3).</title>
        <authorList>
            <person name="Zhang J."/>
            <person name="Kudrna D."/>
            <person name="Lee S."/>
            <person name="Talag J."/>
            <person name="Welchert J."/>
            <person name="Wing R.A."/>
        </authorList>
    </citation>
    <scope>NUCLEOTIDE SEQUENCE [LARGE SCALE GENOMIC DNA]</scope>
</reference>
<evidence type="ECO:0000313" key="3">
    <source>
        <dbReference type="EnsemblPlants" id="OGLUM01G16260.1"/>
    </source>
</evidence>
<evidence type="ECO:0000313" key="4">
    <source>
        <dbReference type="Proteomes" id="UP000026961"/>
    </source>
</evidence>
<dbReference type="Proteomes" id="UP000026961">
    <property type="component" value="Chromosome 1"/>
</dbReference>
<evidence type="ECO:0000256" key="1">
    <source>
        <dbReference type="SAM" id="MobiDB-lite"/>
    </source>
</evidence>
<dbReference type="Gramene" id="OGLUM01G16260.1">
    <property type="protein sequence ID" value="OGLUM01G16260.1"/>
    <property type="gene ID" value="OGLUM01G16260"/>
</dbReference>
<dbReference type="AlphaFoldDB" id="A0A0D9Y807"/>
<organism evidence="3">
    <name type="scientific">Oryza glumipatula</name>
    <dbReference type="NCBI Taxonomy" id="40148"/>
    <lineage>
        <taxon>Eukaryota</taxon>
        <taxon>Viridiplantae</taxon>
        <taxon>Streptophyta</taxon>
        <taxon>Embryophyta</taxon>
        <taxon>Tracheophyta</taxon>
        <taxon>Spermatophyta</taxon>
        <taxon>Magnoliopsida</taxon>
        <taxon>Liliopsida</taxon>
        <taxon>Poales</taxon>
        <taxon>Poaceae</taxon>
        <taxon>BOP clade</taxon>
        <taxon>Oryzoideae</taxon>
        <taxon>Oryzeae</taxon>
        <taxon>Oryzinae</taxon>
        <taxon>Oryza</taxon>
    </lineage>
</organism>
<feature type="region of interest" description="Disordered" evidence="1">
    <location>
        <begin position="53"/>
        <end position="74"/>
    </location>
</feature>
<reference evidence="3" key="1">
    <citation type="submission" date="2013-08" db="EMBL/GenBank/DDBJ databases">
        <title>Oryza genome evolution.</title>
        <authorList>
            <person name="Wing R.A."/>
            <person name="Panaud O."/>
            <person name="Oliveira A.C."/>
        </authorList>
    </citation>
    <scope>NUCLEOTIDE SEQUENCE</scope>
</reference>
<dbReference type="Pfam" id="PF11961">
    <property type="entry name" value="DUF3475"/>
    <property type="match status" value="1"/>
</dbReference>
<name>A0A0D9Y807_9ORYZ</name>
<dbReference type="HOGENOM" id="CLU_2363111_0_0_1"/>
<protein>
    <recommendedName>
        <fullName evidence="2">DUF3475 domain-containing protein</fullName>
    </recommendedName>
</protein>
<accession>A0A0D9Y807</accession>
<feature type="domain" description="DUF3475" evidence="2">
    <location>
        <begin position="1"/>
        <end position="32"/>
    </location>
</feature>
<evidence type="ECO:0000259" key="2">
    <source>
        <dbReference type="Pfam" id="PF11961"/>
    </source>
</evidence>
<sequence length="96" mass="10557">MSRLVSLYCSLSDAEVRRLRADALRAEGVSRVTYSHPRTSRSCSGSRVVSLWRTSTAPPAPPRGSGRDVARHAVPARFSTASTLRRSWGTDSHGWM</sequence>
<reference evidence="3" key="2">
    <citation type="submission" date="2015-04" db="UniProtKB">
        <authorList>
            <consortium name="EnsemblPlants"/>
        </authorList>
    </citation>
    <scope>IDENTIFICATION</scope>
</reference>
<dbReference type="InterPro" id="IPR021864">
    <property type="entry name" value="DUF3475"/>
</dbReference>
<dbReference type="EnsemblPlants" id="OGLUM01G16260.1">
    <property type="protein sequence ID" value="OGLUM01G16260.1"/>
    <property type="gene ID" value="OGLUM01G16260"/>
</dbReference>
<dbReference type="GO" id="GO:0045927">
    <property type="term" value="P:positive regulation of growth"/>
    <property type="evidence" value="ECO:0007669"/>
    <property type="project" value="InterPro"/>
</dbReference>
<keyword evidence="4" id="KW-1185">Reference proteome</keyword>